<dbReference type="Proteomes" id="UP000001064">
    <property type="component" value="Unassembled WGS sequence"/>
</dbReference>
<dbReference type="KEGG" id="dpp:DICPUDRAFT_76019"/>
<dbReference type="InterPro" id="IPR032675">
    <property type="entry name" value="LRR_dom_sf"/>
</dbReference>
<dbReference type="Gene3D" id="3.80.10.10">
    <property type="entry name" value="Ribonuclease Inhibitor"/>
    <property type="match status" value="1"/>
</dbReference>
<dbReference type="PANTHER" id="PTHR32423">
    <property type="entry name" value="SAP DOMAIN-CONTAINING PROTEIN-RELATED"/>
    <property type="match status" value="1"/>
</dbReference>
<sequence>MSLFPNYIYEYIFECITTYIYRPSIIQSKYFSFANNNNEVIKYCLVSKSIYEIISRLLSQESNFKNYHLLKNLIKNNNNNNNNSSYKLIKIKDSVQIFDTLKQYQIESAKENYDSSVYKKVLVKTGYNDSEIVLQSIEMFPSNVYFHLYISEQDIQVMEATLLKRGGEKIKNIKKIILYFLNNYTDQKEQLLNVVSELFEPCSLKFLDQIMYDSEGFSKIASSKNLKQLRFPLQPKFLSNVFNKESQLKQLYLWVYHHDIIMHSNGAQGEITDKCFLLKGNQDWPLLIEKLSNNRTLKRLKLMYRCFNCESASPCIKGMDTSILSQGFRTIFTSPFSSIQELQLNDDVIIDTDFIQGLVNNKTIKSITFSNQDFSFVITNILKYNKTIRNVALNFSDLSKDIKGLQLLQQEPYSSEIDLYSLSFSIDYLPETNIYINTIKSFNYQVKEFNLNLCLEYSLKSSPSKINYNIKGDTVCFKEQQLINNNNSILNIIKDESYDYK</sequence>
<organism evidence="1 2">
    <name type="scientific">Dictyostelium purpureum</name>
    <name type="common">Slime mold</name>
    <dbReference type="NCBI Taxonomy" id="5786"/>
    <lineage>
        <taxon>Eukaryota</taxon>
        <taxon>Amoebozoa</taxon>
        <taxon>Evosea</taxon>
        <taxon>Eumycetozoa</taxon>
        <taxon>Dictyostelia</taxon>
        <taxon>Dictyosteliales</taxon>
        <taxon>Dictyosteliaceae</taxon>
        <taxon>Dictyostelium</taxon>
    </lineage>
</organism>
<dbReference type="GeneID" id="10502123"/>
<dbReference type="InParanoid" id="F0ZCC7"/>
<accession>F0ZCC7</accession>
<proteinExistence type="predicted"/>
<dbReference type="RefSeq" id="XP_003285059.1">
    <property type="nucleotide sequence ID" value="XM_003285011.1"/>
</dbReference>
<evidence type="ECO:0000313" key="2">
    <source>
        <dbReference type="Proteomes" id="UP000001064"/>
    </source>
</evidence>
<gene>
    <name evidence="1" type="ORF">DICPUDRAFT_76019</name>
</gene>
<reference evidence="2" key="1">
    <citation type="journal article" date="2011" name="Genome Biol.">
        <title>Comparative genomics of the social amoebae Dictyostelium discoideum and Dictyostelium purpureum.</title>
        <authorList>
            <consortium name="US DOE Joint Genome Institute (JGI-PGF)"/>
            <person name="Sucgang R."/>
            <person name="Kuo A."/>
            <person name="Tian X."/>
            <person name="Salerno W."/>
            <person name="Parikh A."/>
            <person name="Feasley C.L."/>
            <person name="Dalin E."/>
            <person name="Tu H."/>
            <person name="Huang E."/>
            <person name="Barry K."/>
            <person name="Lindquist E."/>
            <person name="Shapiro H."/>
            <person name="Bruce D."/>
            <person name="Schmutz J."/>
            <person name="Salamov A."/>
            <person name="Fey P."/>
            <person name="Gaudet P."/>
            <person name="Anjard C."/>
            <person name="Babu M.M."/>
            <person name="Basu S."/>
            <person name="Bushmanova Y."/>
            <person name="van der Wel H."/>
            <person name="Katoh-Kurasawa M."/>
            <person name="Dinh C."/>
            <person name="Coutinho P.M."/>
            <person name="Saito T."/>
            <person name="Elias M."/>
            <person name="Schaap P."/>
            <person name="Kay R.R."/>
            <person name="Henrissat B."/>
            <person name="Eichinger L."/>
            <person name="Rivero F."/>
            <person name="Putnam N.H."/>
            <person name="West C.M."/>
            <person name="Loomis W.F."/>
            <person name="Chisholm R.L."/>
            <person name="Shaulsky G."/>
            <person name="Strassmann J.E."/>
            <person name="Queller D.C."/>
            <person name="Kuspa A."/>
            <person name="Grigoriev I.V."/>
        </authorList>
    </citation>
    <scope>NUCLEOTIDE SEQUENCE [LARGE SCALE GENOMIC DNA]</scope>
    <source>
        <strain evidence="2">QSDP1</strain>
    </source>
</reference>
<dbReference type="PANTHER" id="PTHR32423:SF65">
    <property type="entry name" value="F-BOX DOMAIN-CONTAINING PROTEIN"/>
    <property type="match status" value="1"/>
</dbReference>
<keyword evidence="2" id="KW-1185">Reference proteome</keyword>
<protein>
    <submittedName>
        <fullName evidence="1">Uncharacterized protein</fullName>
    </submittedName>
</protein>
<dbReference type="VEuPathDB" id="AmoebaDB:DICPUDRAFT_76019"/>
<evidence type="ECO:0000313" key="1">
    <source>
        <dbReference type="EMBL" id="EGC38398.1"/>
    </source>
</evidence>
<dbReference type="AlphaFoldDB" id="F0ZCC7"/>
<dbReference type="EMBL" id="GL870977">
    <property type="protein sequence ID" value="EGC38398.1"/>
    <property type="molecule type" value="Genomic_DNA"/>
</dbReference>
<name>F0ZCC7_DICPU</name>